<dbReference type="Proteomes" id="UP000035963">
    <property type="component" value="Unassembled WGS sequence"/>
</dbReference>
<dbReference type="Pfam" id="PF03764">
    <property type="entry name" value="EFG_IV"/>
    <property type="match status" value="1"/>
</dbReference>
<dbReference type="GO" id="GO:0032790">
    <property type="term" value="P:ribosome disassembly"/>
    <property type="evidence" value="ECO:0007669"/>
    <property type="project" value="TreeGrafter"/>
</dbReference>
<dbReference type="GO" id="GO:0097216">
    <property type="term" value="F:guanosine tetraphosphate binding"/>
    <property type="evidence" value="ECO:0007669"/>
    <property type="project" value="UniProtKB-ARBA"/>
</dbReference>
<dbReference type="InterPro" id="IPR020568">
    <property type="entry name" value="Ribosomal_Su5_D2-typ_SF"/>
</dbReference>
<dbReference type="InterPro" id="IPR000640">
    <property type="entry name" value="EFG_V-like"/>
</dbReference>
<dbReference type="PANTHER" id="PTHR43261:SF6">
    <property type="entry name" value="ELONGATION FACTOR G-LIKE PROTEIN"/>
    <property type="match status" value="1"/>
</dbReference>
<proteinExistence type="predicted"/>
<dbReference type="GO" id="GO:0003924">
    <property type="term" value="F:GTPase activity"/>
    <property type="evidence" value="ECO:0007669"/>
    <property type="project" value="InterPro"/>
</dbReference>
<comment type="function">
    <text evidence="6">Catalyzes the GTP-dependent ribosomal translocation step during translation elongation. During this step, the ribosome changes from the pre-translocational (PRE) to the post-translocational (POST) state as the newly formed A-site-bound peptidyl-tRNA and P-site-bound deacylated tRNA move to the P and E sites, respectively. Catalyzes the coordinated movement of the two tRNA molecules, the mRNA and conformational changes in the ribosome.</text>
</comment>
<dbReference type="SUPFAM" id="SSF50447">
    <property type="entry name" value="Translation proteins"/>
    <property type="match status" value="1"/>
</dbReference>
<dbReference type="InterPro" id="IPR005517">
    <property type="entry name" value="Transl_elong_EFG/EF2_IV"/>
</dbReference>
<protein>
    <recommendedName>
        <fullName evidence="1">Elongation factor G</fullName>
    </recommendedName>
</protein>
<feature type="domain" description="Tr-type G" evidence="7">
    <location>
        <begin position="6"/>
        <end position="262"/>
    </location>
</feature>
<dbReference type="FunFam" id="3.30.70.240:FF:000001">
    <property type="entry name" value="Elongation factor G"/>
    <property type="match status" value="1"/>
</dbReference>
<dbReference type="RefSeq" id="WP_047898125.1">
    <property type="nucleotide sequence ID" value="NZ_AEJF01000258.1"/>
</dbReference>
<dbReference type="NCBIfam" id="NF009381">
    <property type="entry name" value="PRK12740.1-5"/>
    <property type="match status" value="1"/>
</dbReference>
<accession>A0A0J1CIJ8</accession>
<dbReference type="Pfam" id="PF22042">
    <property type="entry name" value="EF-G_D2"/>
    <property type="match status" value="1"/>
</dbReference>
<dbReference type="SMART" id="SM00889">
    <property type="entry name" value="EFG_IV"/>
    <property type="match status" value="1"/>
</dbReference>
<evidence type="ECO:0000256" key="3">
    <source>
        <dbReference type="ARBA" id="ARBA00022768"/>
    </source>
</evidence>
<organism evidence="8 9">
    <name type="scientific">Caballeronia mineralivorans PML1(12)</name>
    <dbReference type="NCBI Taxonomy" id="908627"/>
    <lineage>
        <taxon>Bacteria</taxon>
        <taxon>Pseudomonadati</taxon>
        <taxon>Pseudomonadota</taxon>
        <taxon>Betaproteobacteria</taxon>
        <taxon>Burkholderiales</taxon>
        <taxon>Burkholderiaceae</taxon>
        <taxon>Caballeronia</taxon>
    </lineage>
</organism>
<keyword evidence="9" id="KW-1185">Reference proteome</keyword>
<dbReference type="InterPro" id="IPR053905">
    <property type="entry name" value="EF-G-like_DII"/>
</dbReference>
<dbReference type="FunFam" id="3.30.230.10:FF:000003">
    <property type="entry name" value="Elongation factor G"/>
    <property type="match status" value="1"/>
</dbReference>
<keyword evidence="3 8" id="KW-0251">Elongation factor</keyword>
<dbReference type="PANTHER" id="PTHR43261">
    <property type="entry name" value="TRANSLATION ELONGATION FACTOR G-RELATED"/>
    <property type="match status" value="1"/>
</dbReference>
<dbReference type="Gene3D" id="3.30.70.870">
    <property type="entry name" value="Elongation Factor G (Translational Gtpase), domain 3"/>
    <property type="match status" value="1"/>
</dbReference>
<dbReference type="Gene3D" id="3.30.230.10">
    <property type="match status" value="1"/>
</dbReference>
<dbReference type="Pfam" id="PF14492">
    <property type="entry name" value="EFG_III"/>
    <property type="match status" value="1"/>
</dbReference>
<keyword evidence="2" id="KW-0547">Nucleotide-binding</keyword>
<dbReference type="SUPFAM" id="SSF54980">
    <property type="entry name" value="EF-G C-terminal domain-like"/>
    <property type="match status" value="2"/>
</dbReference>
<sequence length="683" mass="74072">MRYGPDSIRTIALLGHAGCGKTSLVEALLHQGGALHTAGSVERGTTVCDFDPLERKYQHSLSSAVTHLHYRDTRIYLLDTPGYPDFSGLSIGALPAVETAAIVINAQTGIEITTRRMMAWAGERKLCRMIIVNGIDGEKVDLAGLLTQIQETFGTGCLPINLPAQRGRQVVDCFFNPAGDADILSVAAVHNALVDQVVEIDPVLMELYLEQGEAISPEQLHEPFERALREGHLVPICFTSAINGTGIAELLDVFVRLLPSPLEGNPPLFYRDAGGREETVRAEPVADKHVLAHAFKIVMDPYIGKMAVFRIHQGTVRRDSQLYIGDARQPFKVAHLMMLQGKEHVDVSQAGPGDICATAKVDEIGFDAVLHDAPEDGNIHLSPLDFPTPIYGLAIEPARRGNEQRLWEILQKLTAEDPCLRVEHPVGTNETVVRGLGELHLRHMLERLSEQYKLEVVTRPPKIAYRETIGAGAEGHYRHKKQTGGAGQFGEVMLRVEPLPRGAGFEFVDAVKGGAIPGQFIPAVEKGVLQVIASGPLAGFPMQDVRVTVFDGKSHSVDSKEVAFVTAGRKAFIDAVLKAQPIVLEPIVDIEVMTPEAAMGDIIGDLSAKRGQVHGTRTAAGNAMVVAGKVPLSELNDYQSRLNAIAGGHGNYNIQLSHYDPVPPAQQERMASQHKNHCDSAAT</sequence>
<dbReference type="PATRIC" id="fig|908627.4.peg.9428"/>
<dbReference type="Pfam" id="PF00009">
    <property type="entry name" value="GTP_EFTU"/>
    <property type="match status" value="1"/>
</dbReference>
<dbReference type="SUPFAM" id="SSF52540">
    <property type="entry name" value="P-loop containing nucleoside triphosphate hydrolases"/>
    <property type="match status" value="1"/>
</dbReference>
<dbReference type="SUPFAM" id="SSF54211">
    <property type="entry name" value="Ribosomal protein S5 domain 2-like"/>
    <property type="match status" value="1"/>
</dbReference>
<dbReference type="Gene3D" id="2.40.30.10">
    <property type="entry name" value="Translation factors"/>
    <property type="match status" value="1"/>
</dbReference>
<dbReference type="CDD" id="cd03713">
    <property type="entry name" value="EFG_mtEFG_C"/>
    <property type="match status" value="1"/>
</dbReference>
<dbReference type="InterPro" id="IPR047872">
    <property type="entry name" value="EFG_IV"/>
</dbReference>
<evidence type="ECO:0000256" key="5">
    <source>
        <dbReference type="ARBA" id="ARBA00023134"/>
    </source>
</evidence>
<dbReference type="CDD" id="cd01434">
    <property type="entry name" value="EFG_mtEFG1_IV"/>
    <property type="match status" value="1"/>
</dbReference>
<dbReference type="Pfam" id="PF00679">
    <property type="entry name" value="EFG_C"/>
    <property type="match status" value="1"/>
</dbReference>
<evidence type="ECO:0000259" key="7">
    <source>
        <dbReference type="PROSITE" id="PS51722"/>
    </source>
</evidence>
<dbReference type="GO" id="GO:0003746">
    <property type="term" value="F:translation elongation factor activity"/>
    <property type="evidence" value="ECO:0007669"/>
    <property type="project" value="UniProtKB-KW"/>
</dbReference>
<dbReference type="InterPro" id="IPR014721">
    <property type="entry name" value="Ribsml_uS5_D2-typ_fold_subgr"/>
</dbReference>
<evidence type="ECO:0000313" key="9">
    <source>
        <dbReference type="Proteomes" id="UP000035963"/>
    </source>
</evidence>
<name>A0A0J1CIJ8_9BURK</name>
<dbReference type="CDD" id="cd04170">
    <property type="entry name" value="EF-G_bact"/>
    <property type="match status" value="1"/>
</dbReference>
<dbReference type="PROSITE" id="PS51722">
    <property type="entry name" value="G_TR_2"/>
    <property type="match status" value="1"/>
</dbReference>
<dbReference type="InterPro" id="IPR041095">
    <property type="entry name" value="EFG_II"/>
</dbReference>
<dbReference type="InterPro" id="IPR035649">
    <property type="entry name" value="EFG_V"/>
</dbReference>
<dbReference type="InterPro" id="IPR035647">
    <property type="entry name" value="EFG_III/V"/>
</dbReference>
<gene>
    <name evidence="8" type="primary">fusA</name>
    <name evidence="8" type="ORF">EOS_41925</name>
</gene>
<evidence type="ECO:0000313" key="8">
    <source>
        <dbReference type="EMBL" id="KLU20404.1"/>
    </source>
</evidence>
<comment type="caution">
    <text evidence="8">The sequence shown here is derived from an EMBL/GenBank/DDBJ whole genome shotgun (WGS) entry which is preliminary data.</text>
</comment>
<dbReference type="NCBIfam" id="NF009891">
    <property type="entry name" value="PRK13351.1-1"/>
    <property type="match status" value="1"/>
</dbReference>
<reference evidence="8 9" key="1">
    <citation type="journal article" date="2015" name="Genome Announc.">
        <title>Draft Genome Sequence of Burkholderia sp. Strain PML1(12), an Ectomycorrhizosphere-Inhabiting Bacterium with Effective Mineral-Weathering Ability.</title>
        <authorList>
            <person name="Uroz S."/>
            <person name="Oger P."/>
        </authorList>
    </citation>
    <scope>NUCLEOTIDE SEQUENCE [LARGE SCALE GENOMIC DNA]</scope>
    <source>
        <strain evidence="9">PML1(12)</strain>
    </source>
</reference>
<dbReference type="GO" id="GO:0005525">
    <property type="term" value="F:GTP binding"/>
    <property type="evidence" value="ECO:0007669"/>
    <property type="project" value="UniProtKB-KW"/>
</dbReference>
<dbReference type="InterPro" id="IPR009000">
    <property type="entry name" value="Transl_B-barrel_sf"/>
</dbReference>
<dbReference type="InterPro" id="IPR000795">
    <property type="entry name" value="T_Tr_GTP-bd_dom"/>
</dbReference>
<evidence type="ECO:0000256" key="1">
    <source>
        <dbReference type="ARBA" id="ARBA00017872"/>
    </source>
</evidence>
<dbReference type="SMART" id="SM00838">
    <property type="entry name" value="EFG_C"/>
    <property type="match status" value="1"/>
</dbReference>
<evidence type="ECO:0000256" key="2">
    <source>
        <dbReference type="ARBA" id="ARBA00022741"/>
    </source>
</evidence>
<evidence type="ECO:0000256" key="4">
    <source>
        <dbReference type="ARBA" id="ARBA00022917"/>
    </source>
</evidence>
<evidence type="ECO:0000256" key="6">
    <source>
        <dbReference type="ARBA" id="ARBA00024731"/>
    </source>
</evidence>
<dbReference type="Gene3D" id="3.30.70.240">
    <property type="match status" value="1"/>
</dbReference>
<keyword evidence="4" id="KW-0648">Protein biosynthesis</keyword>
<dbReference type="AlphaFoldDB" id="A0A0J1CIJ8"/>
<keyword evidence="5" id="KW-0342">GTP-binding</keyword>
<dbReference type="EMBL" id="AEJF01000258">
    <property type="protein sequence ID" value="KLU20404.1"/>
    <property type="molecule type" value="Genomic_DNA"/>
</dbReference>
<dbReference type="Gene3D" id="3.40.50.300">
    <property type="entry name" value="P-loop containing nucleotide triphosphate hydrolases"/>
    <property type="match status" value="1"/>
</dbReference>
<dbReference type="OrthoDB" id="9804431at2"/>
<dbReference type="InterPro" id="IPR027417">
    <property type="entry name" value="P-loop_NTPase"/>
</dbReference>